<evidence type="ECO:0000313" key="2">
    <source>
        <dbReference type="Proteomes" id="UP000317178"/>
    </source>
</evidence>
<evidence type="ECO:0000313" key="1">
    <source>
        <dbReference type="EMBL" id="QDU80983.1"/>
    </source>
</evidence>
<evidence type="ECO:0008006" key="3">
    <source>
        <dbReference type="Google" id="ProtNLM"/>
    </source>
</evidence>
<dbReference type="Gene3D" id="2.60.120.560">
    <property type="entry name" value="Exo-inulinase, domain 1"/>
    <property type="match status" value="1"/>
</dbReference>
<dbReference type="EMBL" id="CP036281">
    <property type="protein sequence ID" value="QDU80983.1"/>
    <property type="molecule type" value="Genomic_DNA"/>
</dbReference>
<accession>A0A518CP42</accession>
<dbReference type="OrthoDB" id="9757622at2"/>
<dbReference type="Proteomes" id="UP000317178">
    <property type="component" value="Chromosome"/>
</dbReference>
<dbReference type="RefSeq" id="WP_144996210.1">
    <property type="nucleotide sequence ID" value="NZ_CP036281.1"/>
</dbReference>
<organism evidence="1 2">
    <name type="scientific">Polystyrenella longa</name>
    <dbReference type="NCBI Taxonomy" id="2528007"/>
    <lineage>
        <taxon>Bacteria</taxon>
        <taxon>Pseudomonadati</taxon>
        <taxon>Planctomycetota</taxon>
        <taxon>Planctomycetia</taxon>
        <taxon>Planctomycetales</taxon>
        <taxon>Planctomycetaceae</taxon>
        <taxon>Polystyrenella</taxon>
    </lineage>
</organism>
<proteinExistence type="predicted"/>
<protein>
    <recommendedName>
        <fullName evidence="3">DUF1080 domain-containing protein</fullName>
    </recommendedName>
</protein>
<keyword evidence="2" id="KW-1185">Reference proteome</keyword>
<dbReference type="KEGG" id="plon:Pla110_27200"/>
<sequence length="150" mass="16811">MSSLSVDMRAMAKSGFWADGFVIFDYVDENNFKYAGYFAVQNQWVMGQYRGHWGDRYASVDWGDTDRDIVSGSEYNISVRIHQDEVQLFVFGELIATADFHTPLNQGALGLANYNARTHFLQFIVSPTDPPSVSSPIDGAFAEYDGSLID</sequence>
<reference evidence="1 2" key="1">
    <citation type="submission" date="2019-02" db="EMBL/GenBank/DDBJ databases">
        <title>Deep-cultivation of Planctomycetes and their phenomic and genomic characterization uncovers novel biology.</title>
        <authorList>
            <person name="Wiegand S."/>
            <person name="Jogler M."/>
            <person name="Boedeker C."/>
            <person name="Pinto D."/>
            <person name="Vollmers J."/>
            <person name="Rivas-Marin E."/>
            <person name="Kohn T."/>
            <person name="Peeters S.H."/>
            <person name="Heuer A."/>
            <person name="Rast P."/>
            <person name="Oberbeckmann S."/>
            <person name="Bunk B."/>
            <person name="Jeske O."/>
            <person name="Meyerdierks A."/>
            <person name="Storesund J.E."/>
            <person name="Kallscheuer N."/>
            <person name="Luecker S."/>
            <person name="Lage O.M."/>
            <person name="Pohl T."/>
            <person name="Merkel B.J."/>
            <person name="Hornburger P."/>
            <person name="Mueller R.-W."/>
            <person name="Bruemmer F."/>
            <person name="Labrenz M."/>
            <person name="Spormann A.M."/>
            <person name="Op den Camp H."/>
            <person name="Overmann J."/>
            <person name="Amann R."/>
            <person name="Jetten M.S.M."/>
            <person name="Mascher T."/>
            <person name="Medema M.H."/>
            <person name="Devos D.P."/>
            <person name="Kaster A.-K."/>
            <person name="Ovreas L."/>
            <person name="Rohde M."/>
            <person name="Galperin M.Y."/>
            <person name="Jogler C."/>
        </authorList>
    </citation>
    <scope>NUCLEOTIDE SEQUENCE [LARGE SCALE GENOMIC DNA]</scope>
    <source>
        <strain evidence="1 2">Pla110</strain>
    </source>
</reference>
<gene>
    <name evidence="1" type="ORF">Pla110_27200</name>
</gene>
<dbReference type="AlphaFoldDB" id="A0A518CP42"/>
<name>A0A518CP42_9PLAN</name>